<feature type="domain" description="FAD-binding" evidence="4">
    <location>
        <begin position="14"/>
        <end position="370"/>
    </location>
</feature>
<dbReference type="GO" id="GO:0004497">
    <property type="term" value="F:monooxygenase activity"/>
    <property type="evidence" value="ECO:0007669"/>
    <property type="project" value="UniProtKB-KW"/>
</dbReference>
<dbReference type="InterPro" id="IPR002938">
    <property type="entry name" value="FAD-bd"/>
</dbReference>
<comment type="caution">
    <text evidence="5">The sequence shown here is derived from an EMBL/GenBank/DDBJ whole genome shotgun (WGS) entry which is preliminary data.</text>
</comment>
<dbReference type="PANTHER" id="PTHR43004:SF19">
    <property type="entry name" value="BINDING MONOOXYGENASE, PUTATIVE (JCVI)-RELATED"/>
    <property type="match status" value="1"/>
</dbReference>
<evidence type="ECO:0000313" key="6">
    <source>
        <dbReference type="Proteomes" id="UP001596119"/>
    </source>
</evidence>
<proteinExistence type="predicted"/>
<dbReference type="EMBL" id="JBHSQK010000122">
    <property type="protein sequence ID" value="MFC5952755.1"/>
    <property type="molecule type" value="Genomic_DNA"/>
</dbReference>
<reference evidence="6" key="1">
    <citation type="journal article" date="2019" name="Int. J. Syst. Evol. Microbiol.">
        <title>The Global Catalogue of Microorganisms (GCM) 10K type strain sequencing project: providing services to taxonomists for standard genome sequencing and annotation.</title>
        <authorList>
            <consortium name="The Broad Institute Genomics Platform"/>
            <consortium name="The Broad Institute Genome Sequencing Center for Infectious Disease"/>
            <person name="Wu L."/>
            <person name="Ma J."/>
        </authorList>
    </citation>
    <scope>NUCLEOTIDE SEQUENCE [LARGE SCALE GENOMIC DNA]</scope>
    <source>
        <strain evidence="6">CGMCC 4.7397</strain>
    </source>
</reference>
<evidence type="ECO:0000256" key="1">
    <source>
        <dbReference type="ARBA" id="ARBA00001974"/>
    </source>
</evidence>
<dbReference type="RefSeq" id="WP_379571944.1">
    <property type="nucleotide sequence ID" value="NZ_JBHSQK010000122.1"/>
</dbReference>
<evidence type="ECO:0000313" key="5">
    <source>
        <dbReference type="EMBL" id="MFC5952755.1"/>
    </source>
</evidence>
<dbReference type="PANTHER" id="PTHR43004">
    <property type="entry name" value="TRK SYSTEM POTASSIUM UPTAKE PROTEIN"/>
    <property type="match status" value="1"/>
</dbReference>
<evidence type="ECO:0000259" key="4">
    <source>
        <dbReference type="Pfam" id="PF01494"/>
    </source>
</evidence>
<accession>A0ABW1IHS7</accession>
<keyword evidence="6" id="KW-1185">Reference proteome</keyword>
<dbReference type="InterPro" id="IPR036188">
    <property type="entry name" value="FAD/NAD-bd_sf"/>
</dbReference>
<gene>
    <name evidence="5" type="ORF">ACFQH9_31295</name>
</gene>
<keyword evidence="3" id="KW-0274">FAD</keyword>
<keyword evidence="5" id="KW-0560">Oxidoreductase</keyword>
<keyword evidence="5" id="KW-0503">Monooxygenase</keyword>
<dbReference type="Pfam" id="PF01494">
    <property type="entry name" value="FAD_binding_3"/>
    <property type="match status" value="1"/>
</dbReference>
<protein>
    <submittedName>
        <fullName evidence="5">FAD-dependent monooxygenase</fullName>
    </submittedName>
</protein>
<evidence type="ECO:0000256" key="3">
    <source>
        <dbReference type="ARBA" id="ARBA00022827"/>
    </source>
</evidence>
<keyword evidence="2" id="KW-0285">Flavoprotein</keyword>
<dbReference type="SUPFAM" id="SSF51905">
    <property type="entry name" value="FAD/NAD(P)-binding domain"/>
    <property type="match status" value="1"/>
</dbReference>
<sequence>MQKHAGSRHGSLTETDVLVVGAGPAGLATALAAVTHGARVLVVERRSTTSTIPRATGVSTRTMEILREWGLTDAVLAGSIGDVPPRVAVAETLVAPAREHRDVGYPTRREALRASAAHPLLCPQDHLEPLLVAELRRRGGEVRFDSALVDLSVVDLPAAAGVEARLAGGDRVRARFVVGADGPRSRVRTALGIGLEELGTLGDYVQVLFRPDAGSGVDAHFAREPSVLWTIEHPEAAGVLLPVGAGRWCYARQLPDGGDGTGAERIAHYTPEYWRWLLRTATGLPALEPRLLGTQAFTMAGAVATTMRSGPGFLVGDAAHRMTPVGGNGMNTAIHDGHELGWRLGWAVRGWAGPALLDSYAEEREPVGRARALRSLRPGVTDRIDGLTGDVGLAYRSGTVVAGPADGDLHVGTGTAQPGERLPHVWVRAEGRRRAVLDLLGPGFTLFTGAEAADWRAAAAHLPVPVAVPEVGDDRVARRCGLGPGSALLVRPDGVIAWRHDARAWETGADHARSLARAVGAAVGLEPAVACAA</sequence>
<organism evidence="5 6">
    <name type="scientific">Pseudonocardia lutea</name>
    <dbReference type="NCBI Taxonomy" id="2172015"/>
    <lineage>
        <taxon>Bacteria</taxon>
        <taxon>Bacillati</taxon>
        <taxon>Actinomycetota</taxon>
        <taxon>Actinomycetes</taxon>
        <taxon>Pseudonocardiales</taxon>
        <taxon>Pseudonocardiaceae</taxon>
        <taxon>Pseudonocardia</taxon>
    </lineage>
</organism>
<comment type="cofactor">
    <cofactor evidence="1">
        <name>FAD</name>
        <dbReference type="ChEBI" id="CHEBI:57692"/>
    </cofactor>
</comment>
<dbReference type="Gene3D" id="3.50.50.60">
    <property type="entry name" value="FAD/NAD(P)-binding domain"/>
    <property type="match status" value="1"/>
</dbReference>
<dbReference type="Gene3D" id="3.30.9.10">
    <property type="entry name" value="D-Amino Acid Oxidase, subunit A, domain 2"/>
    <property type="match status" value="1"/>
</dbReference>
<dbReference type="Gene3D" id="3.40.30.120">
    <property type="match status" value="1"/>
</dbReference>
<dbReference type="InterPro" id="IPR050641">
    <property type="entry name" value="RIFMO-like"/>
</dbReference>
<dbReference type="Proteomes" id="UP001596119">
    <property type="component" value="Unassembled WGS sequence"/>
</dbReference>
<evidence type="ECO:0000256" key="2">
    <source>
        <dbReference type="ARBA" id="ARBA00022630"/>
    </source>
</evidence>
<dbReference type="Pfam" id="PF21274">
    <property type="entry name" value="Rng_hyd_C"/>
    <property type="match status" value="1"/>
</dbReference>
<dbReference type="PRINTS" id="PR00420">
    <property type="entry name" value="RNGMNOXGNASE"/>
</dbReference>
<name>A0ABW1IHS7_9PSEU</name>